<evidence type="ECO:0000259" key="2">
    <source>
        <dbReference type="PROSITE" id="PS51186"/>
    </source>
</evidence>
<protein>
    <submittedName>
        <fullName evidence="3">Acetyltransferase</fullName>
    </submittedName>
</protein>
<dbReference type="Gene3D" id="3.40.630.30">
    <property type="match status" value="1"/>
</dbReference>
<evidence type="ECO:0000313" key="3">
    <source>
        <dbReference type="EMBL" id="KLU98536.1"/>
    </source>
</evidence>
<dbReference type="InterPro" id="IPR000182">
    <property type="entry name" value="GNAT_dom"/>
</dbReference>
<evidence type="ECO:0000313" key="4">
    <source>
        <dbReference type="Proteomes" id="UP000036426"/>
    </source>
</evidence>
<dbReference type="AlphaFoldDB" id="A0A0J1JAL0"/>
<sequence length="167" mass="18179">MQTTEAQHGYTLRLLTPLDNAAMAAVVRRVSAEFGLTPDKGYGVADPTLDCLSEVYRDENCAYWVIEKDNRILGGGGIAPLAGEPGVCELQKMYFLPALRGKGFARRLTATALKFARQHGFDACYLETTACLQAAVRLYEDMGFAPIPHALGNTGHDACEIRLLKAL</sequence>
<organism evidence="3 4">
    <name type="scientific">Photobacterium aphoticum</name>
    <dbReference type="NCBI Taxonomy" id="754436"/>
    <lineage>
        <taxon>Bacteria</taxon>
        <taxon>Pseudomonadati</taxon>
        <taxon>Pseudomonadota</taxon>
        <taxon>Gammaproteobacteria</taxon>
        <taxon>Vibrionales</taxon>
        <taxon>Vibrionaceae</taxon>
        <taxon>Photobacterium</taxon>
    </lineage>
</organism>
<dbReference type="PROSITE" id="PS51186">
    <property type="entry name" value="GNAT"/>
    <property type="match status" value="1"/>
</dbReference>
<reference evidence="3 4" key="1">
    <citation type="submission" date="2015-05" db="EMBL/GenBank/DDBJ databases">
        <title>Photobacterium galathea sp. nov.</title>
        <authorList>
            <person name="Machado H."/>
            <person name="Gram L."/>
        </authorList>
    </citation>
    <scope>NUCLEOTIDE SEQUENCE [LARGE SCALE GENOMIC DNA]</scope>
    <source>
        <strain evidence="3 4">DSM 25995</strain>
    </source>
</reference>
<name>A0A0J1JAL0_9GAMM</name>
<keyword evidence="4" id="KW-1185">Reference proteome</keyword>
<dbReference type="InterPro" id="IPR016181">
    <property type="entry name" value="Acyl_CoA_acyltransferase"/>
</dbReference>
<dbReference type="PANTHER" id="PTHR13947:SF37">
    <property type="entry name" value="LD18367P"/>
    <property type="match status" value="1"/>
</dbReference>
<dbReference type="CDD" id="cd04301">
    <property type="entry name" value="NAT_SF"/>
    <property type="match status" value="1"/>
</dbReference>
<dbReference type="PANTHER" id="PTHR13947">
    <property type="entry name" value="GNAT FAMILY N-ACETYLTRANSFERASE"/>
    <property type="match status" value="1"/>
</dbReference>
<dbReference type="Proteomes" id="UP000036426">
    <property type="component" value="Unassembled WGS sequence"/>
</dbReference>
<proteinExistence type="predicted"/>
<accession>A0A0J1JAL0</accession>
<gene>
    <name evidence="3" type="ORF">ABT58_22265</name>
</gene>
<keyword evidence="1 3" id="KW-0808">Transferase</keyword>
<comment type="caution">
    <text evidence="3">The sequence shown here is derived from an EMBL/GenBank/DDBJ whole genome shotgun (WGS) entry which is preliminary data.</text>
</comment>
<dbReference type="SUPFAM" id="SSF55729">
    <property type="entry name" value="Acyl-CoA N-acyltransferases (Nat)"/>
    <property type="match status" value="1"/>
</dbReference>
<dbReference type="Pfam" id="PF00583">
    <property type="entry name" value="Acetyltransf_1"/>
    <property type="match status" value="1"/>
</dbReference>
<dbReference type="GO" id="GO:0008080">
    <property type="term" value="F:N-acetyltransferase activity"/>
    <property type="evidence" value="ECO:0007669"/>
    <property type="project" value="InterPro"/>
</dbReference>
<feature type="domain" description="N-acetyltransferase" evidence="2">
    <location>
        <begin position="10"/>
        <end position="167"/>
    </location>
</feature>
<dbReference type="InterPro" id="IPR050769">
    <property type="entry name" value="NAT_camello-type"/>
</dbReference>
<dbReference type="PATRIC" id="fig|754436.4.peg.4679"/>
<dbReference type="EMBL" id="LDOV01000052">
    <property type="protein sequence ID" value="KLU98536.1"/>
    <property type="molecule type" value="Genomic_DNA"/>
</dbReference>
<evidence type="ECO:0000256" key="1">
    <source>
        <dbReference type="ARBA" id="ARBA00022679"/>
    </source>
</evidence>